<evidence type="ECO:0000313" key="1">
    <source>
        <dbReference type="Proteomes" id="UP000887563"/>
    </source>
</evidence>
<keyword evidence="1" id="KW-1185">Reference proteome</keyword>
<name>A0A914NKZ7_MELIC</name>
<dbReference type="AlphaFoldDB" id="A0A914NKZ7"/>
<organism evidence="1 2">
    <name type="scientific">Meloidogyne incognita</name>
    <name type="common">Southern root-knot nematode worm</name>
    <name type="synonym">Oxyuris incognita</name>
    <dbReference type="NCBI Taxonomy" id="6306"/>
    <lineage>
        <taxon>Eukaryota</taxon>
        <taxon>Metazoa</taxon>
        <taxon>Ecdysozoa</taxon>
        <taxon>Nematoda</taxon>
        <taxon>Chromadorea</taxon>
        <taxon>Rhabditida</taxon>
        <taxon>Tylenchina</taxon>
        <taxon>Tylenchomorpha</taxon>
        <taxon>Tylenchoidea</taxon>
        <taxon>Meloidogynidae</taxon>
        <taxon>Meloidogyninae</taxon>
        <taxon>Meloidogyne</taxon>
        <taxon>Meloidogyne incognita group</taxon>
    </lineage>
</organism>
<proteinExistence type="predicted"/>
<dbReference type="Proteomes" id="UP000887563">
    <property type="component" value="Unplaced"/>
</dbReference>
<protein>
    <submittedName>
        <fullName evidence="2">Uncharacterized protein</fullName>
    </submittedName>
</protein>
<sequence>MDQVPRRIILGMVDNKDFVGRQRTTPFYFQHFNLRDISITAGGVTFPAAPYSLDFPKGTMLEFIMTCKKQIGYAGSLESNGISMFRYAYAGYCFFVFNLTNSQEDNGPEMFDLIKNGTTSIRMTFNEPVPAGGLYL</sequence>
<accession>A0A914NKZ7</accession>
<dbReference type="WBParaSite" id="Minc3s07500g41197">
    <property type="protein sequence ID" value="Minc3s07500g41197"/>
    <property type="gene ID" value="Minc3s07500g41197"/>
</dbReference>
<reference evidence="2" key="1">
    <citation type="submission" date="2022-11" db="UniProtKB">
        <authorList>
            <consortium name="WormBaseParasite"/>
        </authorList>
    </citation>
    <scope>IDENTIFICATION</scope>
</reference>
<evidence type="ECO:0000313" key="2">
    <source>
        <dbReference type="WBParaSite" id="Minc3s07500g41197"/>
    </source>
</evidence>